<evidence type="ECO:0000313" key="4">
    <source>
        <dbReference type="Proteomes" id="UP000318294"/>
    </source>
</evidence>
<evidence type="ECO:0000256" key="2">
    <source>
        <dbReference type="SAM" id="SignalP"/>
    </source>
</evidence>
<keyword evidence="1" id="KW-0812">Transmembrane</keyword>
<sequence>MLTVSTPLRHAAGTAAALLALVTATAAGGTAAALAVVALGIRPTPGGLAAVAGILLATAAASLWSLRAAARWARARIAAKGGAA</sequence>
<evidence type="ECO:0000256" key="1">
    <source>
        <dbReference type="SAM" id="Phobius"/>
    </source>
</evidence>
<dbReference type="RefSeq" id="WP_144329405.1">
    <property type="nucleotide sequence ID" value="NZ_VJON01000067.1"/>
</dbReference>
<dbReference type="AlphaFoldDB" id="A0A554X108"/>
<keyword evidence="1" id="KW-0472">Membrane</keyword>
<evidence type="ECO:0000313" key="3">
    <source>
        <dbReference type="EMBL" id="TSE29485.1"/>
    </source>
</evidence>
<keyword evidence="4" id="KW-1185">Reference proteome</keyword>
<feature type="signal peptide" evidence="2">
    <location>
        <begin position="1"/>
        <end position="26"/>
    </location>
</feature>
<keyword evidence="1" id="KW-1133">Transmembrane helix</keyword>
<dbReference type="EMBL" id="VJON01000067">
    <property type="protein sequence ID" value="TSE29485.1"/>
    <property type="molecule type" value="Genomic_DNA"/>
</dbReference>
<proteinExistence type="predicted"/>
<keyword evidence="2" id="KW-0732">Signal</keyword>
<protein>
    <submittedName>
        <fullName evidence="3">Uncharacterized protein</fullName>
    </submittedName>
</protein>
<dbReference type="Proteomes" id="UP000318294">
    <property type="component" value="Unassembled WGS sequence"/>
</dbReference>
<reference evidence="3 4" key="1">
    <citation type="submission" date="2019-07" db="EMBL/GenBank/DDBJ databases">
        <title>Tepidimonas charontis SPSP-6 draft genome.</title>
        <authorList>
            <person name="Da Costa M.S."/>
            <person name="Froufe H.J.C."/>
            <person name="Egas C."/>
            <person name="Albuquerque L."/>
        </authorList>
    </citation>
    <scope>NUCLEOTIDE SEQUENCE [LARGE SCALE GENOMIC DNA]</scope>
    <source>
        <strain evidence="3 4">SPSP-6</strain>
    </source>
</reference>
<feature type="transmembrane region" description="Helical" evidence="1">
    <location>
        <begin position="47"/>
        <end position="66"/>
    </location>
</feature>
<comment type="caution">
    <text evidence="3">The sequence shown here is derived from an EMBL/GenBank/DDBJ whole genome shotgun (WGS) entry which is preliminary data.</text>
</comment>
<feature type="chain" id="PRO_5022102678" evidence="2">
    <location>
        <begin position="27"/>
        <end position="84"/>
    </location>
</feature>
<gene>
    <name evidence="3" type="ORF">Tchar_02573</name>
</gene>
<organism evidence="3 4">
    <name type="scientific">Tepidimonas charontis</name>
    <dbReference type="NCBI Taxonomy" id="2267262"/>
    <lineage>
        <taxon>Bacteria</taxon>
        <taxon>Pseudomonadati</taxon>
        <taxon>Pseudomonadota</taxon>
        <taxon>Betaproteobacteria</taxon>
        <taxon>Burkholderiales</taxon>
        <taxon>Tepidimonas</taxon>
    </lineage>
</organism>
<accession>A0A554X108</accession>
<name>A0A554X108_9BURK</name>